<proteinExistence type="predicted"/>
<dbReference type="InterPro" id="IPR000086">
    <property type="entry name" value="NUDIX_hydrolase_dom"/>
</dbReference>
<organism evidence="4 5">
    <name type="scientific">Cuneatibacter caecimuris</name>
    <dbReference type="NCBI Taxonomy" id="1796618"/>
    <lineage>
        <taxon>Bacteria</taxon>
        <taxon>Bacillati</taxon>
        <taxon>Bacillota</taxon>
        <taxon>Clostridia</taxon>
        <taxon>Lachnospirales</taxon>
        <taxon>Lachnospiraceae</taxon>
        <taxon>Cuneatibacter</taxon>
    </lineage>
</organism>
<dbReference type="GO" id="GO:0016787">
    <property type="term" value="F:hydrolase activity"/>
    <property type="evidence" value="ECO:0007669"/>
    <property type="project" value="UniProtKB-KW"/>
</dbReference>
<reference evidence="4 5" key="1">
    <citation type="submission" date="2019-02" db="EMBL/GenBank/DDBJ databases">
        <title>Genomic Encyclopedia of Type Strains, Phase IV (KMG-IV): sequencing the most valuable type-strain genomes for metagenomic binning, comparative biology and taxonomic classification.</title>
        <authorList>
            <person name="Goeker M."/>
        </authorList>
    </citation>
    <scope>NUCLEOTIDE SEQUENCE [LARGE SCALE GENOMIC DNA]</scope>
    <source>
        <strain evidence="4 5">DSM 29486</strain>
    </source>
</reference>
<evidence type="ECO:0000256" key="1">
    <source>
        <dbReference type="ARBA" id="ARBA00001946"/>
    </source>
</evidence>
<feature type="domain" description="Nudix hydrolase" evidence="3">
    <location>
        <begin position="10"/>
        <end position="149"/>
    </location>
</feature>
<name>A0A4Q7PS48_9FIRM</name>
<evidence type="ECO:0000256" key="2">
    <source>
        <dbReference type="ARBA" id="ARBA00022801"/>
    </source>
</evidence>
<dbReference type="OrthoDB" id="9008185at2"/>
<comment type="cofactor">
    <cofactor evidence="1">
        <name>Mg(2+)</name>
        <dbReference type="ChEBI" id="CHEBI:18420"/>
    </cofactor>
</comment>
<comment type="caution">
    <text evidence="4">The sequence shown here is derived from an EMBL/GenBank/DDBJ whole genome shotgun (WGS) entry which is preliminary data.</text>
</comment>
<dbReference type="PANTHER" id="PTHR43046">
    <property type="entry name" value="GDP-MANNOSE MANNOSYL HYDROLASE"/>
    <property type="match status" value="1"/>
</dbReference>
<dbReference type="PROSITE" id="PS51462">
    <property type="entry name" value="NUDIX"/>
    <property type="match status" value="1"/>
</dbReference>
<sequence>MDIAFRTESGKFNYRACAVIIHEDKILAMHDERSPYYYLPGGRVQFGETAESAVLRELREELQIDAEILRPLWMNQSFFTEDVSQETFHEICVYFLIDISETDILSKGSKFILYEDNHFHEFHWLAFSQLQDEYLYPAFIKENVSRLPEEFTLRSEWE</sequence>
<evidence type="ECO:0000313" key="4">
    <source>
        <dbReference type="EMBL" id="RZT02100.1"/>
    </source>
</evidence>
<dbReference type="PRINTS" id="PR00502">
    <property type="entry name" value="NUDIXFAMILY"/>
</dbReference>
<dbReference type="Gene3D" id="3.90.79.10">
    <property type="entry name" value="Nucleoside Triphosphate Pyrophosphohydrolase"/>
    <property type="match status" value="1"/>
</dbReference>
<dbReference type="AlphaFoldDB" id="A0A4Q7PS48"/>
<keyword evidence="2" id="KW-0378">Hydrolase</keyword>
<dbReference type="InterPro" id="IPR015797">
    <property type="entry name" value="NUDIX_hydrolase-like_dom_sf"/>
</dbReference>
<accession>A0A4Q7PS48</accession>
<dbReference type="CDD" id="cd04688">
    <property type="entry name" value="NUDIX_Hydrolase"/>
    <property type="match status" value="1"/>
</dbReference>
<dbReference type="SUPFAM" id="SSF55811">
    <property type="entry name" value="Nudix"/>
    <property type="match status" value="1"/>
</dbReference>
<evidence type="ECO:0000259" key="3">
    <source>
        <dbReference type="PROSITE" id="PS51462"/>
    </source>
</evidence>
<dbReference type="PANTHER" id="PTHR43046:SF14">
    <property type="entry name" value="MUTT_NUDIX FAMILY PROTEIN"/>
    <property type="match status" value="1"/>
</dbReference>
<dbReference type="Proteomes" id="UP000292927">
    <property type="component" value="Unassembled WGS sequence"/>
</dbReference>
<dbReference type="EMBL" id="SGXF01000001">
    <property type="protein sequence ID" value="RZT02100.1"/>
    <property type="molecule type" value="Genomic_DNA"/>
</dbReference>
<protein>
    <submittedName>
        <fullName evidence="4">NUDIX domain-containing protein</fullName>
    </submittedName>
</protein>
<keyword evidence="5" id="KW-1185">Reference proteome</keyword>
<gene>
    <name evidence="4" type="ORF">EV209_0205</name>
</gene>
<evidence type="ECO:0000313" key="5">
    <source>
        <dbReference type="Proteomes" id="UP000292927"/>
    </source>
</evidence>
<dbReference type="InterPro" id="IPR020476">
    <property type="entry name" value="Nudix_hydrolase"/>
</dbReference>
<dbReference type="Pfam" id="PF00293">
    <property type="entry name" value="NUDIX"/>
    <property type="match status" value="1"/>
</dbReference>
<dbReference type="RefSeq" id="WP_130432184.1">
    <property type="nucleotide sequence ID" value="NZ_SGXF01000001.1"/>
</dbReference>